<evidence type="ECO:0000256" key="2">
    <source>
        <dbReference type="ARBA" id="ARBA00022491"/>
    </source>
</evidence>
<dbReference type="Pfam" id="PF02599">
    <property type="entry name" value="CsrA"/>
    <property type="match status" value="1"/>
</dbReference>
<dbReference type="OrthoDB" id="9809061at2"/>
<keyword evidence="7" id="KW-1185">Reference proteome</keyword>
<dbReference type="GO" id="GO:0048027">
    <property type="term" value="F:mRNA 5'-UTR binding"/>
    <property type="evidence" value="ECO:0007669"/>
    <property type="project" value="UniProtKB-UniRule"/>
</dbReference>
<dbReference type="GO" id="GO:0044781">
    <property type="term" value="P:bacterial-type flagellum organization"/>
    <property type="evidence" value="ECO:0007669"/>
    <property type="project" value="UniProtKB-KW"/>
</dbReference>
<dbReference type="HAMAP" id="MF_00167">
    <property type="entry name" value="CsrA"/>
    <property type="match status" value="1"/>
</dbReference>
<dbReference type="PANTHER" id="PTHR34984">
    <property type="entry name" value="CARBON STORAGE REGULATOR"/>
    <property type="match status" value="1"/>
</dbReference>
<dbReference type="STRING" id="1304284.L21TH_1576"/>
<dbReference type="GO" id="GO:1902208">
    <property type="term" value="P:regulation of bacterial-type flagellum assembly"/>
    <property type="evidence" value="ECO:0007669"/>
    <property type="project" value="UniProtKB-UniRule"/>
</dbReference>
<comment type="subcellular location">
    <subcellularLocation>
        <location evidence="5">Cytoplasm</location>
    </subcellularLocation>
</comment>
<sequence>MLILARKKEESIMIGDNIEIVVVDIDEGKVKLGIKAPKDIDVHRKEIYEEIQISNKEAANTNKIDFDALKNIFRK</sequence>
<keyword evidence="3 5" id="KW-0810">Translation regulation</keyword>
<comment type="subunit">
    <text evidence="5">Homodimer; the beta-strands of each monomer intercalate to form a hydrophobic core, while the alpha-helices form wings that extend away from the core.</text>
</comment>
<keyword evidence="4 5" id="KW-0694">RNA-binding</keyword>
<organism evidence="6 7">
    <name type="scientific">Caldisalinibacter kiritimatiensis</name>
    <dbReference type="NCBI Taxonomy" id="1304284"/>
    <lineage>
        <taxon>Bacteria</taxon>
        <taxon>Bacillati</taxon>
        <taxon>Bacillota</taxon>
        <taxon>Tissierellia</taxon>
        <taxon>Tissierellales</taxon>
        <taxon>Thermohalobacteraceae</taxon>
        <taxon>Caldisalinibacter</taxon>
    </lineage>
</organism>
<evidence type="ECO:0000256" key="1">
    <source>
        <dbReference type="ARBA" id="ARBA00022490"/>
    </source>
</evidence>
<comment type="function">
    <text evidence="5">A translational regulator that binds mRNA to regulate translation initiation and/or mRNA stability. Usually binds in the 5'-UTR at or near the Shine-Dalgarno sequence preventing ribosome-binding, thus repressing translation. Its main target seems to be the major flagellin gene, while its function is anatagonized by FliW.</text>
</comment>
<dbReference type="GO" id="GO:0006402">
    <property type="term" value="P:mRNA catabolic process"/>
    <property type="evidence" value="ECO:0007669"/>
    <property type="project" value="InterPro"/>
</dbReference>
<keyword evidence="5" id="KW-1005">Bacterial flagellum biogenesis</keyword>
<dbReference type="NCBIfam" id="NF002469">
    <property type="entry name" value="PRK01712.1"/>
    <property type="match status" value="1"/>
</dbReference>
<dbReference type="NCBIfam" id="TIGR00202">
    <property type="entry name" value="csrA"/>
    <property type="match status" value="1"/>
</dbReference>
<proteinExistence type="inferred from homology"/>
<dbReference type="InterPro" id="IPR036107">
    <property type="entry name" value="CsrA_sf"/>
</dbReference>
<dbReference type="Gene3D" id="2.60.40.4380">
    <property type="entry name" value="Translational regulator CsrA"/>
    <property type="match status" value="1"/>
</dbReference>
<evidence type="ECO:0000256" key="5">
    <source>
        <dbReference type="HAMAP-Rule" id="MF_00167"/>
    </source>
</evidence>
<dbReference type="GO" id="GO:0045947">
    <property type="term" value="P:negative regulation of translational initiation"/>
    <property type="evidence" value="ECO:0007669"/>
    <property type="project" value="UniProtKB-UniRule"/>
</dbReference>
<dbReference type="SUPFAM" id="SSF117130">
    <property type="entry name" value="CsrA-like"/>
    <property type="match status" value="1"/>
</dbReference>
<gene>
    <name evidence="5" type="primary">csrA</name>
    <name evidence="6" type="ORF">L21TH_1576</name>
</gene>
<dbReference type="FunFam" id="2.60.40.4380:FF:000002">
    <property type="entry name" value="Translational regulator CsrA"/>
    <property type="match status" value="1"/>
</dbReference>
<protein>
    <recommendedName>
        <fullName evidence="5">Translational regulator CsrA</fullName>
    </recommendedName>
</protein>
<dbReference type="GO" id="GO:0005829">
    <property type="term" value="C:cytosol"/>
    <property type="evidence" value="ECO:0007669"/>
    <property type="project" value="TreeGrafter"/>
</dbReference>
<keyword evidence="2 5" id="KW-0678">Repressor</keyword>
<evidence type="ECO:0000256" key="4">
    <source>
        <dbReference type="ARBA" id="ARBA00022884"/>
    </source>
</evidence>
<dbReference type="AlphaFoldDB" id="R1AUQ5"/>
<dbReference type="GO" id="GO:0006109">
    <property type="term" value="P:regulation of carbohydrate metabolic process"/>
    <property type="evidence" value="ECO:0007669"/>
    <property type="project" value="InterPro"/>
</dbReference>
<dbReference type="EMBL" id="ARZA01000181">
    <property type="protein sequence ID" value="EOD00372.1"/>
    <property type="molecule type" value="Genomic_DNA"/>
</dbReference>
<name>R1AUQ5_9FIRM</name>
<evidence type="ECO:0000256" key="3">
    <source>
        <dbReference type="ARBA" id="ARBA00022845"/>
    </source>
</evidence>
<accession>R1AUQ5</accession>
<dbReference type="PANTHER" id="PTHR34984:SF1">
    <property type="entry name" value="CARBON STORAGE REGULATOR"/>
    <property type="match status" value="1"/>
</dbReference>
<dbReference type="InterPro" id="IPR003751">
    <property type="entry name" value="CsrA"/>
</dbReference>
<dbReference type="PATRIC" id="fig|1304284.3.peg.1545"/>
<dbReference type="Proteomes" id="UP000013378">
    <property type="component" value="Unassembled WGS sequence"/>
</dbReference>
<comment type="similarity">
    <text evidence="5">Belongs to the CsrA/RsmA family.</text>
</comment>
<evidence type="ECO:0000313" key="6">
    <source>
        <dbReference type="EMBL" id="EOD00372.1"/>
    </source>
</evidence>
<dbReference type="RefSeq" id="WP_006313669.1">
    <property type="nucleotide sequence ID" value="NZ_ARZA01000181.1"/>
</dbReference>
<keyword evidence="1 5" id="KW-0963">Cytoplasm</keyword>
<reference evidence="6 7" key="1">
    <citation type="journal article" date="2015" name="Geomicrobiol. J.">
        <title>Caldisalinibacter kiritimatiensis gen. nov., sp. nov., a moderately thermohalophilic thiosulfate-reducing bacterium from a hypersaline microbial mat.</title>
        <authorList>
            <person name="Ben Hania W."/>
            <person name="Joseph M."/>
            <person name="Fiebig A."/>
            <person name="Bunk B."/>
            <person name="Klenk H.-P."/>
            <person name="Fardeau M.-L."/>
            <person name="Spring S."/>
        </authorList>
    </citation>
    <scope>NUCLEOTIDE SEQUENCE [LARGE SCALE GENOMIC DNA]</scope>
    <source>
        <strain evidence="6 7">L21-TH-D2</strain>
    </source>
</reference>
<comment type="caution">
    <text evidence="6">The sequence shown here is derived from an EMBL/GenBank/DDBJ whole genome shotgun (WGS) entry which is preliminary data.</text>
</comment>
<evidence type="ECO:0000313" key="7">
    <source>
        <dbReference type="Proteomes" id="UP000013378"/>
    </source>
</evidence>
<dbReference type="eggNOG" id="COG1551">
    <property type="taxonomic scope" value="Bacteria"/>
</dbReference>